<dbReference type="Proteomes" id="UP000799753">
    <property type="component" value="Unassembled WGS sequence"/>
</dbReference>
<evidence type="ECO:0000313" key="2">
    <source>
        <dbReference type="EMBL" id="KAF2646485.1"/>
    </source>
</evidence>
<keyword evidence="3" id="KW-1185">Reference proteome</keyword>
<dbReference type="EMBL" id="MU006776">
    <property type="protein sequence ID" value="KAF2646485.1"/>
    <property type="molecule type" value="Genomic_DNA"/>
</dbReference>
<name>A0A6A6SF06_9PLEO</name>
<reference evidence="2" key="1">
    <citation type="journal article" date="2020" name="Stud. Mycol.">
        <title>101 Dothideomycetes genomes: a test case for predicting lifestyles and emergence of pathogens.</title>
        <authorList>
            <person name="Haridas S."/>
            <person name="Albert R."/>
            <person name="Binder M."/>
            <person name="Bloem J."/>
            <person name="Labutti K."/>
            <person name="Salamov A."/>
            <person name="Andreopoulos B."/>
            <person name="Baker S."/>
            <person name="Barry K."/>
            <person name="Bills G."/>
            <person name="Bluhm B."/>
            <person name="Cannon C."/>
            <person name="Castanera R."/>
            <person name="Culley D."/>
            <person name="Daum C."/>
            <person name="Ezra D."/>
            <person name="Gonzalez J."/>
            <person name="Henrissat B."/>
            <person name="Kuo A."/>
            <person name="Liang C."/>
            <person name="Lipzen A."/>
            <person name="Lutzoni F."/>
            <person name="Magnuson J."/>
            <person name="Mondo S."/>
            <person name="Nolan M."/>
            <person name="Ohm R."/>
            <person name="Pangilinan J."/>
            <person name="Park H.-J."/>
            <person name="Ramirez L."/>
            <person name="Alfaro M."/>
            <person name="Sun H."/>
            <person name="Tritt A."/>
            <person name="Yoshinaga Y."/>
            <person name="Zwiers L.-H."/>
            <person name="Turgeon B."/>
            <person name="Goodwin S."/>
            <person name="Spatafora J."/>
            <person name="Crous P."/>
            <person name="Grigoriev I."/>
        </authorList>
    </citation>
    <scope>NUCLEOTIDE SEQUENCE</scope>
    <source>
        <strain evidence="2">CBS 473.64</strain>
    </source>
</reference>
<dbReference type="OrthoDB" id="3687641at2759"/>
<sequence>MLTKTSKGYCRVSQTRSPIQAILYYRTRCPTYSTLFGNHPPPPLPFSPTYMNLRTRQNVVRILLDNPHYHNKTLSSHNRGTRIHVGLDHCLNRIRQIIQCHMDLTPAHTLYFPEMNTDVGDFDQVHQHMVEMENSTEPASPDKDVSNDGKGHRQGYLKNGEMLLPWDTTWREFS</sequence>
<dbReference type="AlphaFoldDB" id="A0A6A6SF06"/>
<evidence type="ECO:0000313" key="3">
    <source>
        <dbReference type="Proteomes" id="UP000799753"/>
    </source>
</evidence>
<organism evidence="2 3">
    <name type="scientific">Massarina eburnea CBS 473.64</name>
    <dbReference type="NCBI Taxonomy" id="1395130"/>
    <lineage>
        <taxon>Eukaryota</taxon>
        <taxon>Fungi</taxon>
        <taxon>Dikarya</taxon>
        <taxon>Ascomycota</taxon>
        <taxon>Pezizomycotina</taxon>
        <taxon>Dothideomycetes</taxon>
        <taxon>Pleosporomycetidae</taxon>
        <taxon>Pleosporales</taxon>
        <taxon>Massarineae</taxon>
        <taxon>Massarinaceae</taxon>
        <taxon>Massarina</taxon>
    </lineage>
</organism>
<accession>A0A6A6SF06</accession>
<feature type="compositionally biased region" description="Basic and acidic residues" evidence="1">
    <location>
        <begin position="140"/>
        <end position="151"/>
    </location>
</feature>
<gene>
    <name evidence="2" type="ORF">P280DRAFT_12240</name>
</gene>
<protein>
    <submittedName>
        <fullName evidence="2">Uncharacterized protein</fullName>
    </submittedName>
</protein>
<feature type="region of interest" description="Disordered" evidence="1">
    <location>
        <begin position="132"/>
        <end position="156"/>
    </location>
</feature>
<proteinExistence type="predicted"/>
<evidence type="ECO:0000256" key="1">
    <source>
        <dbReference type="SAM" id="MobiDB-lite"/>
    </source>
</evidence>